<proteinExistence type="predicted"/>
<feature type="compositionally biased region" description="Basic and acidic residues" evidence="1">
    <location>
        <begin position="137"/>
        <end position="148"/>
    </location>
</feature>
<accession>A0A8I0TUH8</accession>
<dbReference type="EMBL" id="JADBGF010000001">
    <property type="protein sequence ID" value="MBE1600817.1"/>
    <property type="molecule type" value="Genomic_DNA"/>
</dbReference>
<organism evidence="2 3">
    <name type="scientific">Streptomyces stelliscabiei</name>
    <dbReference type="NCBI Taxonomy" id="146820"/>
    <lineage>
        <taxon>Bacteria</taxon>
        <taxon>Bacillati</taxon>
        <taxon>Actinomycetota</taxon>
        <taxon>Actinomycetes</taxon>
        <taxon>Kitasatosporales</taxon>
        <taxon>Streptomycetaceae</taxon>
        <taxon>Streptomyces</taxon>
    </lineage>
</organism>
<sequence length="148" mass="16371">MPERRLEMAQRLLERDGGHLRQEGQLLGLLPLRQRGRRLHVGDAALLAVPGPGAVLQRLVVHEADAAERARQLGRLLVRGVKAVLESPLDLLRHASRRIRFRVSDGCRPMDDVRRSALATNRPSLPCSGGASFPPRPEGRGIHEGEPR</sequence>
<protein>
    <submittedName>
        <fullName evidence="2">Uncharacterized protein</fullName>
    </submittedName>
</protein>
<name>A0A8I0TUH8_9ACTN</name>
<evidence type="ECO:0000313" key="2">
    <source>
        <dbReference type="EMBL" id="MBE1600817.1"/>
    </source>
</evidence>
<evidence type="ECO:0000313" key="3">
    <source>
        <dbReference type="Proteomes" id="UP000629287"/>
    </source>
</evidence>
<gene>
    <name evidence="2" type="ORF">H4687_006946</name>
</gene>
<keyword evidence="3" id="KW-1185">Reference proteome</keyword>
<reference evidence="2 3" key="1">
    <citation type="submission" date="2020-10" db="EMBL/GenBank/DDBJ databases">
        <title>Sequencing the genomes of 1000 actinobacteria strains.</title>
        <authorList>
            <person name="Klenk H.-P."/>
        </authorList>
    </citation>
    <scope>NUCLEOTIDE SEQUENCE [LARGE SCALE GENOMIC DNA]</scope>
    <source>
        <strain evidence="2 3">DSM 41803</strain>
    </source>
</reference>
<comment type="caution">
    <text evidence="2">The sequence shown here is derived from an EMBL/GenBank/DDBJ whole genome shotgun (WGS) entry which is preliminary data.</text>
</comment>
<feature type="region of interest" description="Disordered" evidence="1">
    <location>
        <begin position="118"/>
        <end position="148"/>
    </location>
</feature>
<dbReference type="Proteomes" id="UP000629287">
    <property type="component" value="Unassembled WGS sequence"/>
</dbReference>
<evidence type="ECO:0000256" key="1">
    <source>
        <dbReference type="SAM" id="MobiDB-lite"/>
    </source>
</evidence>
<dbReference type="AlphaFoldDB" id="A0A8I0TUH8"/>